<dbReference type="Pfam" id="PF09677">
    <property type="entry name" value="TrbI_Ftype"/>
    <property type="match status" value="1"/>
</dbReference>
<protein>
    <recommendedName>
        <fullName evidence="3">Type-F conjugative transfer system protein TrbI</fullName>
    </recommendedName>
</protein>
<comment type="caution">
    <text evidence="1">The sequence shown here is derived from an EMBL/GenBank/DDBJ whole genome shotgun (WGS) entry which is preliminary data.</text>
</comment>
<dbReference type="InterPro" id="IPR014115">
    <property type="entry name" value="TrbI_Ftype"/>
</dbReference>
<name>A0ABX0REZ4_9GAMM</name>
<gene>
    <name evidence="1" type="ORF">F3J40_20265</name>
</gene>
<organism evidence="1 2">
    <name type="scientific">Candidatus Pantoea multigeneris</name>
    <dbReference type="NCBI Taxonomy" id="2608357"/>
    <lineage>
        <taxon>Bacteria</taxon>
        <taxon>Pseudomonadati</taxon>
        <taxon>Pseudomonadota</taxon>
        <taxon>Gammaproteobacteria</taxon>
        <taxon>Enterobacterales</taxon>
        <taxon>Erwiniaceae</taxon>
        <taxon>Pantoea</taxon>
    </lineage>
</organism>
<accession>A0ABX0REZ4</accession>
<evidence type="ECO:0000313" key="2">
    <source>
        <dbReference type="Proteomes" id="UP001515683"/>
    </source>
</evidence>
<reference evidence="1 2" key="1">
    <citation type="journal article" date="2019" name="bioRxiv">
        <title>Bacteria contribute to plant secondary compound degradation in a generalist herbivore system.</title>
        <authorList>
            <person name="Francoeur C.B."/>
            <person name="Khadempour L."/>
            <person name="Moreira-Soto R.D."/>
            <person name="Gotting K."/>
            <person name="Book A.J."/>
            <person name="Pinto-Tomas A.A."/>
            <person name="Keefover-Ring K."/>
            <person name="Currie C.R."/>
        </authorList>
    </citation>
    <scope>NUCLEOTIDE SEQUENCE [LARGE SCALE GENOMIC DNA]</scope>
    <source>
        <strain evidence="1">Acro-835</strain>
    </source>
</reference>
<evidence type="ECO:0008006" key="3">
    <source>
        <dbReference type="Google" id="ProtNLM"/>
    </source>
</evidence>
<proteinExistence type="predicted"/>
<dbReference type="EMBL" id="VWXF01000011">
    <property type="protein sequence ID" value="NIF23918.1"/>
    <property type="molecule type" value="Genomic_DNA"/>
</dbReference>
<sequence>MSTRHLVITGAASVALSLGLCAAAWTFWLKPPALVTFDLKGTMNAFIRQSAKMSLDDDQRHQLLSRFDKSLTTVTAQYAEAHNAGVLVSAAAVSGLPDATPEIQARLADAMKGNAGGG</sequence>
<dbReference type="RefSeq" id="WP_167017592.1">
    <property type="nucleotide sequence ID" value="NZ_VWXF01000011.1"/>
</dbReference>
<dbReference type="Proteomes" id="UP001515683">
    <property type="component" value="Unassembled WGS sequence"/>
</dbReference>
<evidence type="ECO:0000313" key="1">
    <source>
        <dbReference type="EMBL" id="NIF23918.1"/>
    </source>
</evidence>
<keyword evidence="2" id="KW-1185">Reference proteome</keyword>